<evidence type="ECO:0000256" key="2">
    <source>
        <dbReference type="SAM" id="MobiDB-lite"/>
    </source>
</evidence>
<dbReference type="GO" id="GO:0099078">
    <property type="term" value="C:BORC complex"/>
    <property type="evidence" value="ECO:0007669"/>
    <property type="project" value="TreeGrafter"/>
</dbReference>
<comment type="similarity">
    <text evidence="1">Belongs to the BLOC1S2 family.</text>
</comment>
<dbReference type="Pfam" id="PF10046">
    <property type="entry name" value="BLOC1_2"/>
    <property type="match status" value="1"/>
</dbReference>
<gene>
    <name evidence="3" type="ORF">TBRA_LOCUS3819</name>
</gene>
<dbReference type="PANTHER" id="PTHR46479:SF1">
    <property type="entry name" value="BIOGENESIS OF LYSOSOME-RELATED ORGANELLES COMPLEX 1 SUBUNIT 2"/>
    <property type="match status" value="1"/>
</dbReference>
<dbReference type="GO" id="GO:0016197">
    <property type="term" value="P:endosomal transport"/>
    <property type="evidence" value="ECO:0007669"/>
    <property type="project" value="TreeGrafter"/>
</dbReference>
<keyword evidence="4" id="KW-1185">Reference proteome</keyword>
<dbReference type="GO" id="GO:0043015">
    <property type="term" value="F:gamma-tubulin binding"/>
    <property type="evidence" value="ECO:0007669"/>
    <property type="project" value="TreeGrafter"/>
</dbReference>
<evidence type="ECO:0008006" key="5">
    <source>
        <dbReference type="Google" id="ProtNLM"/>
    </source>
</evidence>
<feature type="compositionally biased region" description="Basic and acidic residues" evidence="2">
    <location>
        <begin position="1"/>
        <end position="12"/>
    </location>
</feature>
<feature type="region of interest" description="Disordered" evidence="2">
    <location>
        <begin position="1"/>
        <end position="21"/>
    </location>
</feature>
<dbReference type="PANTHER" id="PTHR46479">
    <property type="entry name" value="BIOGENESIS OF LYSOSOME-RELATED ORGANELLES COMPLEX 1 SUBUNIT 2"/>
    <property type="match status" value="1"/>
</dbReference>
<accession>A0A6H5IAH0</accession>
<name>A0A6H5IAH0_9HYME</name>
<dbReference type="GO" id="GO:0000930">
    <property type="term" value="C:gamma-tubulin complex"/>
    <property type="evidence" value="ECO:0007669"/>
    <property type="project" value="TreeGrafter"/>
</dbReference>
<evidence type="ECO:0000313" key="3">
    <source>
        <dbReference type="EMBL" id="CAB0031861.1"/>
    </source>
</evidence>
<evidence type="ECO:0000256" key="1">
    <source>
        <dbReference type="ARBA" id="ARBA00008468"/>
    </source>
</evidence>
<dbReference type="GO" id="GO:0031083">
    <property type="term" value="C:BLOC-1 complex"/>
    <property type="evidence" value="ECO:0007669"/>
    <property type="project" value="TreeGrafter"/>
</dbReference>
<protein>
    <recommendedName>
        <fullName evidence="5">Biogenesis of lysosome-related organelles complex 1 subunit 2</fullName>
    </recommendedName>
</protein>
<organism evidence="3 4">
    <name type="scientific">Trichogramma brassicae</name>
    <dbReference type="NCBI Taxonomy" id="86971"/>
    <lineage>
        <taxon>Eukaryota</taxon>
        <taxon>Metazoa</taxon>
        <taxon>Ecdysozoa</taxon>
        <taxon>Arthropoda</taxon>
        <taxon>Hexapoda</taxon>
        <taxon>Insecta</taxon>
        <taxon>Pterygota</taxon>
        <taxon>Neoptera</taxon>
        <taxon>Endopterygota</taxon>
        <taxon>Hymenoptera</taxon>
        <taxon>Apocrita</taxon>
        <taxon>Proctotrupomorpha</taxon>
        <taxon>Chalcidoidea</taxon>
        <taxon>Trichogrammatidae</taxon>
        <taxon>Trichogramma</taxon>
    </lineage>
</organism>
<reference evidence="3 4" key="1">
    <citation type="submission" date="2020-02" db="EMBL/GenBank/DDBJ databases">
        <authorList>
            <person name="Ferguson B K."/>
        </authorList>
    </citation>
    <scope>NUCLEOTIDE SEQUENCE [LARGE SCALE GENOMIC DNA]</scope>
</reference>
<evidence type="ECO:0000313" key="4">
    <source>
        <dbReference type="Proteomes" id="UP000479190"/>
    </source>
</evidence>
<dbReference type="GO" id="GO:0032418">
    <property type="term" value="P:lysosome localization"/>
    <property type="evidence" value="ECO:0007669"/>
    <property type="project" value="TreeGrafter"/>
</dbReference>
<dbReference type="InterPro" id="IPR019269">
    <property type="entry name" value="BLOC1_su2"/>
</dbReference>
<dbReference type="OrthoDB" id="244061at2759"/>
<proteinExistence type="inferred from homology"/>
<sequence length="165" mass="18776">MATSSDKGKLEFAAEQNVAESQDMQDLKLRFESPKRATTLSTSTSSFEALDPHDPNLSRLANTMFQKTSEYLQEELVATHDDYKLLETMNKETIAKYAELKSISSNVSQSLDVLNQKYKRLQPVLDNINQIDDSVSKLEQAAYKLLAYSNRLEAKFKDIEKESKK</sequence>
<dbReference type="Proteomes" id="UP000479190">
    <property type="component" value="Unassembled WGS sequence"/>
</dbReference>
<dbReference type="EMBL" id="CADCXV010000657">
    <property type="protein sequence ID" value="CAB0031861.1"/>
    <property type="molecule type" value="Genomic_DNA"/>
</dbReference>
<dbReference type="AlphaFoldDB" id="A0A6H5IAH0"/>